<comment type="caution">
    <text evidence="1">The sequence shown here is derived from an EMBL/GenBank/DDBJ whole genome shotgun (WGS) entry which is preliminary data.</text>
</comment>
<proteinExistence type="predicted"/>
<dbReference type="Proteomes" id="UP001363035">
    <property type="component" value="Unassembled WGS sequence"/>
</dbReference>
<evidence type="ECO:0000313" key="1">
    <source>
        <dbReference type="EMBL" id="MEI5985513.1"/>
    </source>
</evidence>
<dbReference type="RefSeq" id="WP_099367623.1">
    <property type="nucleotide sequence ID" value="NZ_JAYLLN010000028.1"/>
</dbReference>
<accession>A0ABU8I7E3</accession>
<dbReference type="EMBL" id="JAYLLN010000028">
    <property type="protein sequence ID" value="MEI5985513.1"/>
    <property type="molecule type" value="Genomic_DNA"/>
</dbReference>
<name>A0ABU8I7E3_9SPHI</name>
<sequence length="70" mass="7780">MKNTFNNILYIFLSIALFTGCSKDLGNYDYQDLNKIDSVTIATGRPLASTTFSLSMGETLEIKPTLYSSM</sequence>
<keyword evidence="2" id="KW-1185">Reference proteome</keyword>
<evidence type="ECO:0000313" key="2">
    <source>
        <dbReference type="Proteomes" id="UP001363035"/>
    </source>
</evidence>
<reference evidence="1 2" key="1">
    <citation type="submission" date="2024-01" db="EMBL/GenBank/DDBJ databases">
        <title>Sphingobacterium tenebrionis sp. nov., a novel endophyte isolated from tenebrio molitor intestines.</title>
        <authorList>
            <person name="Zhang C."/>
        </authorList>
    </citation>
    <scope>NUCLEOTIDE SEQUENCE [LARGE SCALE GENOMIC DNA]</scope>
    <source>
        <strain evidence="1 2">PU5-4</strain>
    </source>
</reference>
<evidence type="ECO:0008006" key="3">
    <source>
        <dbReference type="Google" id="ProtNLM"/>
    </source>
</evidence>
<gene>
    <name evidence="1" type="ORF">VJ786_11445</name>
</gene>
<dbReference type="PROSITE" id="PS51257">
    <property type="entry name" value="PROKAR_LIPOPROTEIN"/>
    <property type="match status" value="1"/>
</dbReference>
<organism evidence="1 2">
    <name type="scientific">Sphingobacterium tenebrionis</name>
    <dbReference type="NCBI Taxonomy" id="3111775"/>
    <lineage>
        <taxon>Bacteria</taxon>
        <taxon>Pseudomonadati</taxon>
        <taxon>Bacteroidota</taxon>
        <taxon>Sphingobacteriia</taxon>
        <taxon>Sphingobacteriales</taxon>
        <taxon>Sphingobacteriaceae</taxon>
        <taxon>Sphingobacterium</taxon>
    </lineage>
</organism>
<protein>
    <recommendedName>
        <fullName evidence="3">DUF4249 family protein</fullName>
    </recommendedName>
</protein>